<dbReference type="OrthoDB" id="10476491at2759"/>
<feature type="compositionally biased region" description="Polar residues" evidence="1">
    <location>
        <begin position="308"/>
        <end position="321"/>
    </location>
</feature>
<organism evidence="2">
    <name type="scientific">Medioppia subpectinata</name>
    <dbReference type="NCBI Taxonomy" id="1979941"/>
    <lineage>
        <taxon>Eukaryota</taxon>
        <taxon>Metazoa</taxon>
        <taxon>Ecdysozoa</taxon>
        <taxon>Arthropoda</taxon>
        <taxon>Chelicerata</taxon>
        <taxon>Arachnida</taxon>
        <taxon>Acari</taxon>
        <taxon>Acariformes</taxon>
        <taxon>Sarcoptiformes</taxon>
        <taxon>Oribatida</taxon>
        <taxon>Brachypylina</taxon>
        <taxon>Oppioidea</taxon>
        <taxon>Oppiidae</taxon>
        <taxon>Medioppia</taxon>
    </lineage>
</organism>
<feature type="region of interest" description="Disordered" evidence="1">
    <location>
        <begin position="41"/>
        <end position="92"/>
    </location>
</feature>
<feature type="compositionally biased region" description="Polar residues" evidence="1">
    <location>
        <begin position="107"/>
        <end position="116"/>
    </location>
</feature>
<feature type="compositionally biased region" description="Polar residues" evidence="1">
    <location>
        <begin position="186"/>
        <end position="203"/>
    </location>
</feature>
<evidence type="ECO:0000313" key="2">
    <source>
        <dbReference type="EMBL" id="CAD7621757.1"/>
    </source>
</evidence>
<feature type="compositionally biased region" description="Low complexity" evidence="1">
    <location>
        <begin position="257"/>
        <end position="276"/>
    </location>
</feature>
<feature type="region of interest" description="Disordered" evidence="1">
    <location>
        <begin position="107"/>
        <end position="155"/>
    </location>
</feature>
<proteinExistence type="predicted"/>
<feature type="compositionally biased region" description="Polar residues" evidence="1">
    <location>
        <begin position="226"/>
        <end position="256"/>
    </location>
</feature>
<feature type="compositionally biased region" description="Polar residues" evidence="1">
    <location>
        <begin position="168"/>
        <end position="177"/>
    </location>
</feature>
<feature type="compositionally biased region" description="Low complexity" evidence="1">
    <location>
        <begin position="117"/>
        <end position="132"/>
    </location>
</feature>
<feature type="compositionally biased region" description="Pro residues" evidence="1">
    <location>
        <begin position="133"/>
        <end position="152"/>
    </location>
</feature>
<feature type="compositionally biased region" description="Polar residues" evidence="1">
    <location>
        <begin position="277"/>
        <end position="300"/>
    </location>
</feature>
<feature type="compositionally biased region" description="Gly residues" evidence="1">
    <location>
        <begin position="43"/>
        <end position="57"/>
    </location>
</feature>
<name>A0A7R9KGK5_9ACAR</name>
<dbReference type="Proteomes" id="UP000759131">
    <property type="component" value="Unassembled WGS sequence"/>
</dbReference>
<keyword evidence="3" id="KW-1185">Reference proteome</keyword>
<feature type="region of interest" description="Disordered" evidence="1">
    <location>
        <begin position="168"/>
        <end position="321"/>
    </location>
</feature>
<dbReference type="EMBL" id="CAJPIZ010000743">
    <property type="protein sequence ID" value="CAG2102187.1"/>
    <property type="molecule type" value="Genomic_DNA"/>
</dbReference>
<protein>
    <submittedName>
        <fullName evidence="2">Uncharacterized protein</fullName>
    </submittedName>
</protein>
<gene>
    <name evidence="2" type="ORF">OSB1V03_LOCUS2227</name>
</gene>
<dbReference type="EMBL" id="OC855318">
    <property type="protein sequence ID" value="CAD7621757.1"/>
    <property type="molecule type" value="Genomic_DNA"/>
</dbReference>
<evidence type="ECO:0000256" key="1">
    <source>
        <dbReference type="SAM" id="MobiDB-lite"/>
    </source>
</evidence>
<evidence type="ECO:0000313" key="3">
    <source>
        <dbReference type="Proteomes" id="UP000759131"/>
    </source>
</evidence>
<dbReference type="AlphaFoldDB" id="A0A7R9KGK5"/>
<reference evidence="2" key="1">
    <citation type="submission" date="2020-11" db="EMBL/GenBank/DDBJ databases">
        <authorList>
            <person name="Tran Van P."/>
        </authorList>
    </citation>
    <scope>NUCLEOTIDE SEQUENCE</scope>
</reference>
<feature type="compositionally biased region" description="Low complexity" evidence="1">
    <location>
        <begin position="71"/>
        <end position="86"/>
    </location>
</feature>
<sequence length="549" mass="58937">MSGSYPDYSGFPAGIGGPVYDTNSGPQFGNFHMTSQPMNGPFNGHGGGLGGGGGPPGNGVDVNRAHRSPENGVNNNSNSNNGANANPTDNTHVNRHQIMNNRLKSLIQSRQSQKEINSGGHQNNNHNSFGSGPAPPPPHPPPLSAPPPPLPSFPGQTFIVVQQQANNGTTTSLSPHYTSGPPPNPDTGQQQPPFLHMNWSQSGDQDDSPYRKTPNGHITDKERRTPYNSSPSPQEYHSLDHQTNGPLNANHSLTRQSPRPNSRSSPGRASRSPASSVKSESMVTITTNGMPSAQHQNDQPMDSEPFLVNTTTTMHPFHSNNHLDLTTSMNTSTGIISSYNMSPTAQSQSSAFYPSSLYMPSIGLLDPSSPTVIMSVSDGGGGLEAKKSVEEQQHLQHLQQQQQSPQTSIGHMISGIDCGRIIDPMESGNGLTLMDLTSMTSFMKSESIGDPISSSSSSPLLLSNESHHIMTSFAGTPLAPHMTTTASTVLPPMSTFLLPNFRDQNWWNDRHIDRLKTNAKQEGNDCECYAPEEREYNTTGRSSASPAHT</sequence>
<accession>A0A7R9KGK5</accession>